<comment type="caution">
    <text evidence="2">The sequence shown here is derived from an EMBL/GenBank/DDBJ whole genome shotgun (WGS) entry which is preliminary data.</text>
</comment>
<name>A0AAN6XNR6_9PEZI</name>
<organism evidence="2 3">
    <name type="scientific">Triangularia verruculosa</name>
    <dbReference type="NCBI Taxonomy" id="2587418"/>
    <lineage>
        <taxon>Eukaryota</taxon>
        <taxon>Fungi</taxon>
        <taxon>Dikarya</taxon>
        <taxon>Ascomycota</taxon>
        <taxon>Pezizomycotina</taxon>
        <taxon>Sordariomycetes</taxon>
        <taxon>Sordariomycetidae</taxon>
        <taxon>Sordariales</taxon>
        <taxon>Podosporaceae</taxon>
        <taxon>Triangularia</taxon>
    </lineage>
</organism>
<keyword evidence="3" id="KW-1185">Reference proteome</keyword>
<protein>
    <submittedName>
        <fullName evidence="2">Uncharacterized protein</fullName>
    </submittedName>
</protein>
<feature type="compositionally biased region" description="Basic and acidic residues" evidence="1">
    <location>
        <begin position="141"/>
        <end position="150"/>
    </location>
</feature>
<proteinExistence type="predicted"/>
<reference evidence="2" key="1">
    <citation type="journal article" date="2023" name="Mol. Phylogenet. Evol.">
        <title>Genome-scale phylogeny and comparative genomics of the fungal order Sordariales.</title>
        <authorList>
            <person name="Hensen N."/>
            <person name="Bonometti L."/>
            <person name="Westerberg I."/>
            <person name="Brannstrom I.O."/>
            <person name="Guillou S."/>
            <person name="Cros-Aarteil S."/>
            <person name="Calhoun S."/>
            <person name="Haridas S."/>
            <person name="Kuo A."/>
            <person name="Mondo S."/>
            <person name="Pangilinan J."/>
            <person name="Riley R."/>
            <person name="LaButti K."/>
            <person name="Andreopoulos B."/>
            <person name="Lipzen A."/>
            <person name="Chen C."/>
            <person name="Yan M."/>
            <person name="Daum C."/>
            <person name="Ng V."/>
            <person name="Clum A."/>
            <person name="Steindorff A."/>
            <person name="Ohm R.A."/>
            <person name="Martin F."/>
            <person name="Silar P."/>
            <person name="Natvig D.O."/>
            <person name="Lalanne C."/>
            <person name="Gautier V."/>
            <person name="Ament-Velasquez S.L."/>
            <person name="Kruys A."/>
            <person name="Hutchinson M.I."/>
            <person name="Powell A.J."/>
            <person name="Barry K."/>
            <person name="Miller A.N."/>
            <person name="Grigoriev I.V."/>
            <person name="Debuchy R."/>
            <person name="Gladieux P."/>
            <person name="Hiltunen Thoren M."/>
            <person name="Johannesson H."/>
        </authorList>
    </citation>
    <scope>NUCLEOTIDE SEQUENCE</scope>
    <source>
        <strain evidence="2">CBS 315.58</strain>
    </source>
</reference>
<dbReference type="Proteomes" id="UP001303160">
    <property type="component" value="Unassembled WGS sequence"/>
</dbReference>
<reference evidence="2" key="2">
    <citation type="submission" date="2023-05" db="EMBL/GenBank/DDBJ databases">
        <authorList>
            <consortium name="Lawrence Berkeley National Laboratory"/>
            <person name="Steindorff A."/>
            <person name="Hensen N."/>
            <person name="Bonometti L."/>
            <person name="Westerberg I."/>
            <person name="Brannstrom I.O."/>
            <person name="Guillou S."/>
            <person name="Cros-Aarteil S."/>
            <person name="Calhoun S."/>
            <person name="Haridas S."/>
            <person name="Kuo A."/>
            <person name="Mondo S."/>
            <person name="Pangilinan J."/>
            <person name="Riley R."/>
            <person name="Labutti K."/>
            <person name="Andreopoulos B."/>
            <person name="Lipzen A."/>
            <person name="Chen C."/>
            <person name="Yanf M."/>
            <person name="Daum C."/>
            <person name="Ng V."/>
            <person name="Clum A."/>
            <person name="Ohm R."/>
            <person name="Martin F."/>
            <person name="Silar P."/>
            <person name="Natvig D."/>
            <person name="Lalanne C."/>
            <person name="Gautier V."/>
            <person name="Ament-Velasquez S.L."/>
            <person name="Kruys A."/>
            <person name="Hutchinson M.I."/>
            <person name="Powell A.J."/>
            <person name="Barry K."/>
            <person name="Miller A.N."/>
            <person name="Grigoriev I.V."/>
            <person name="Debuchy R."/>
            <person name="Gladieux P."/>
            <person name="Thoren M.H."/>
            <person name="Johannesson H."/>
        </authorList>
    </citation>
    <scope>NUCLEOTIDE SEQUENCE</scope>
    <source>
        <strain evidence="2">CBS 315.58</strain>
    </source>
</reference>
<evidence type="ECO:0000313" key="2">
    <source>
        <dbReference type="EMBL" id="KAK4201827.1"/>
    </source>
</evidence>
<feature type="region of interest" description="Disordered" evidence="1">
    <location>
        <begin position="141"/>
        <end position="179"/>
    </location>
</feature>
<gene>
    <name evidence="2" type="ORF">QBC40DRAFT_222739</name>
</gene>
<sequence>MASSSDDSDCQSSIQVRCGNETTITAERLHSIVLANLDKPSRTSTVLLSRPAKRPLTIRTNFGRSKAGHESEGPEINFRRVVNCEAALIQTRGNVAKTPCLHCSRGLSPFTDCVKIEGIARDSCAGCHFNASGTRCTLRPKVREGSRDTATRSPSPSISRGKYPGTFVQSVPPRNAYRH</sequence>
<dbReference type="InterPro" id="IPR022190">
    <property type="entry name" value="DUF3716"/>
</dbReference>
<dbReference type="Pfam" id="PF12511">
    <property type="entry name" value="DUF3716"/>
    <property type="match status" value="1"/>
</dbReference>
<accession>A0AAN6XNR6</accession>
<dbReference type="AlphaFoldDB" id="A0AAN6XNR6"/>
<evidence type="ECO:0000313" key="3">
    <source>
        <dbReference type="Proteomes" id="UP001303160"/>
    </source>
</evidence>
<evidence type="ECO:0000256" key="1">
    <source>
        <dbReference type="SAM" id="MobiDB-lite"/>
    </source>
</evidence>
<dbReference type="EMBL" id="MU863903">
    <property type="protein sequence ID" value="KAK4201827.1"/>
    <property type="molecule type" value="Genomic_DNA"/>
</dbReference>